<gene>
    <name evidence="2" type="ORF">ADICYQ_4966</name>
</gene>
<comment type="caution">
    <text evidence="2">The sequence shown here is derived from an EMBL/GenBank/DDBJ whole genome shotgun (WGS) entry which is preliminary data.</text>
</comment>
<evidence type="ECO:0000313" key="3">
    <source>
        <dbReference type="Proteomes" id="UP000014974"/>
    </source>
</evidence>
<proteinExistence type="predicted"/>
<dbReference type="STRING" id="641524.ADICYQ_4966"/>
<organism evidence="2 3">
    <name type="scientific">Cyclobacterium qasimii M12-11B</name>
    <dbReference type="NCBI Taxonomy" id="641524"/>
    <lineage>
        <taxon>Bacteria</taxon>
        <taxon>Pseudomonadati</taxon>
        <taxon>Bacteroidota</taxon>
        <taxon>Cytophagia</taxon>
        <taxon>Cytophagales</taxon>
        <taxon>Cyclobacteriaceae</taxon>
        <taxon>Cyclobacterium</taxon>
    </lineage>
</organism>
<feature type="region of interest" description="Disordered" evidence="1">
    <location>
        <begin position="47"/>
        <end position="71"/>
    </location>
</feature>
<reference evidence="2 3" key="1">
    <citation type="journal article" date="2013" name="Genome Announc.">
        <title>Draft Genome Sequence of Cyclobacterium qasimii Strain M12-11BT, Isolated from Arctic Marine Sediment.</title>
        <authorList>
            <person name="Shivaji S."/>
            <person name="Ara S."/>
            <person name="Singh A."/>
            <person name="Kumar Pinnaka A."/>
        </authorList>
    </citation>
    <scope>NUCLEOTIDE SEQUENCE [LARGE SCALE GENOMIC DNA]</scope>
    <source>
        <strain evidence="2 3">M12-11B</strain>
    </source>
</reference>
<name>S7V8W1_9BACT</name>
<dbReference type="EMBL" id="ATNM01000163">
    <property type="protein sequence ID" value="EPR66022.1"/>
    <property type="molecule type" value="Genomic_DNA"/>
</dbReference>
<evidence type="ECO:0000313" key="2">
    <source>
        <dbReference type="EMBL" id="EPR66022.1"/>
    </source>
</evidence>
<accession>S7V8W1</accession>
<sequence>MGILNGKGIKGIVIVRPQFSISYFPIDGIQSGLLIPPIQQAIIEDDENKSKGQNTDIQPSSQSSTYKVFVG</sequence>
<dbReference type="Proteomes" id="UP000014974">
    <property type="component" value="Unassembled WGS sequence"/>
</dbReference>
<dbReference type="AlphaFoldDB" id="S7V8W1"/>
<protein>
    <submittedName>
        <fullName evidence="2">Uncharacterized protein</fullName>
    </submittedName>
</protein>
<evidence type="ECO:0000256" key="1">
    <source>
        <dbReference type="SAM" id="MobiDB-lite"/>
    </source>
</evidence>
<feature type="compositionally biased region" description="Polar residues" evidence="1">
    <location>
        <begin position="51"/>
        <end position="71"/>
    </location>
</feature>